<feature type="region of interest" description="Disordered" evidence="1">
    <location>
        <begin position="1"/>
        <end position="124"/>
    </location>
</feature>
<feature type="compositionally biased region" description="Low complexity" evidence="1">
    <location>
        <begin position="766"/>
        <end position="780"/>
    </location>
</feature>
<feature type="region of interest" description="Disordered" evidence="1">
    <location>
        <begin position="273"/>
        <end position="296"/>
    </location>
</feature>
<gene>
    <name evidence="2" type="ORF">RDB_LOCUS159954</name>
</gene>
<feature type="compositionally biased region" description="Polar residues" evidence="1">
    <location>
        <begin position="23"/>
        <end position="38"/>
    </location>
</feature>
<protein>
    <submittedName>
        <fullName evidence="2">Uncharacterized protein</fullName>
    </submittedName>
</protein>
<feature type="compositionally biased region" description="Polar residues" evidence="1">
    <location>
        <begin position="50"/>
        <end position="64"/>
    </location>
</feature>
<feature type="region of interest" description="Disordered" evidence="1">
    <location>
        <begin position="546"/>
        <end position="705"/>
    </location>
</feature>
<proteinExistence type="predicted"/>
<dbReference type="AlphaFoldDB" id="A0A8H3HFD7"/>
<feature type="compositionally biased region" description="Polar residues" evidence="1">
    <location>
        <begin position="72"/>
        <end position="84"/>
    </location>
</feature>
<evidence type="ECO:0000313" key="3">
    <source>
        <dbReference type="Proteomes" id="UP000663853"/>
    </source>
</evidence>
<evidence type="ECO:0000256" key="1">
    <source>
        <dbReference type="SAM" id="MobiDB-lite"/>
    </source>
</evidence>
<feature type="region of interest" description="Disordered" evidence="1">
    <location>
        <begin position="151"/>
        <end position="252"/>
    </location>
</feature>
<sequence length="894" mass="97670">MYTGEFSRINPDTVSPHSGLLPNLSQSPAHDRIPTTQRPSHKPRVVSDSAIISHQPYNPSLGSQESRHGTRYQRNLSVGSQPHGSTWIPDTGFGNLAPENSMGNSLNEGETFEDYFSPSNTAPELGYDGTQPIACILVNNPQHYLPRSVPRLPDPHSHGASFSQGQSEIETRSNVGWPWTDSQPSNEPLPAEEGACRQQLASTPHDRNRGQPLSHTPAPGPYSHMDVQMTHLPNSGSEYHQSLSTQSEMASHDKAGEQYSNNYHLTKMDYSLSKQVDSKRQDPDSQAPNRGRNGSRVLQAYEIAPYTTNVPAQSTMQPQSVPTHMMAQTSDLSGPDYAPGVQHTLQGQELTENPTNDIPVLTLDTAAHERDLAPPGHLALQNLGHQSLPNYCQPSASSHPPQFATPTWSLNPLIPVAGADFLSVPVVAVPAPRRSLNFGAFLTPDPPYQISNLDLPPRPGTSPPQRISVPNGRSRLLPNTGRRQSEQTWQSYYSQPDHTQLPPPPSDHIEDTNHLENYTHIPAVSRRQTWVQGQAQFVDNRAPVNYGPVPAQAPNGRALTNNEGQGVWKPKQLQHSTSAAPTLYREHLGQQRRTTQQNQSDAGQTPQKPSLQTQRELTTQSRDGQERTNQQPQALNSKASTQATPLVAERHSSERQVATKRGHGQGNPDNTAMPKKRKVVAKGPEATNPNTQLDPLVPPSQFQQQNSSMIGSDCVYFDANTWRGDDIANRGVRENDQAGSNTQNQPQGGHSGFVVPPPRESTGATSSKSSEDVPSSSEPPQAFYYGGGTEPPTGLESWLSGPNYVGQGEGASSLQYMNWDPSVDIVFDQIPGFESEVTIESRIQEQYATALNQLERPAPEVLAPIVPWVSGAPNNGEIDKFQADCYNWGVPSVA</sequence>
<evidence type="ECO:0000313" key="2">
    <source>
        <dbReference type="EMBL" id="CAE6526267.1"/>
    </source>
</evidence>
<feature type="compositionally biased region" description="Polar residues" evidence="1">
    <location>
        <begin position="160"/>
        <end position="186"/>
    </location>
</feature>
<name>A0A8H3HFD7_9AGAM</name>
<accession>A0A8H3HFD7</accession>
<dbReference type="EMBL" id="CAJMXA010003909">
    <property type="protein sequence ID" value="CAE6526267.1"/>
    <property type="molecule type" value="Genomic_DNA"/>
</dbReference>
<feature type="region of interest" description="Disordered" evidence="1">
    <location>
        <begin position="732"/>
        <end position="790"/>
    </location>
</feature>
<comment type="caution">
    <text evidence="2">The sequence shown here is derived from an EMBL/GenBank/DDBJ whole genome shotgun (WGS) entry which is preliminary data.</text>
</comment>
<organism evidence="2 3">
    <name type="scientific">Rhizoctonia solani</name>
    <dbReference type="NCBI Taxonomy" id="456999"/>
    <lineage>
        <taxon>Eukaryota</taxon>
        <taxon>Fungi</taxon>
        <taxon>Dikarya</taxon>
        <taxon>Basidiomycota</taxon>
        <taxon>Agaricomycotina</taxon>
        <taxon>Agaricomycetes</taxon>
        <taxon>Cantharellales</taxon>
        <taxon>Ceratobasidiaceae</taxon>
        <taxon>Rhizoctonia</taxon>
    </lineage>
</organism>
<feature type="compositionally biased region" description="Polar residues" evidence="1">
    <location>
        <begin position="486"/>
        <end position="498"/>
    </location>
</feature>
<feature type="compositionally biased region" description="Polar residues" evidence="1">
    <location>
        <begin position="231"/>
        <end position="249"/>
    </location>
</feature>
<reference evidence="2" key="1">
    <citation type="submission" date="2021-01" db="EMBL/GenBank/DDBJ databases">
        <authorList>
            <person name="Kaushik A."/>
        </authorList>
    </citation>
    <scope>NUCLEOTIDE SEQUENCE</scope>
    <source>
        <strain evidence="2">AG6-10EEA</strain>
    </source>
</reference>
<dbReference type="Proteomes" id="UP000663853">
    <property type="component" value="Unassembled WGS sequence"/>
</dbReference>
<feature type="compositionally biased region" description="Polar residues" evidence="1">
    <location>
        <begin position="737"/>
        <end position="748"/>
    </location>
</feature>
<feature type="compositionally biased region" description="Polar residues" evidence="1">
    <location>
        <begin position="591"/>
        <end position="644"/>
    </location>
</feature>
<feature type="region of interest" description="Disordered" evidence="1">
    <location>
        <begin position="449"/>
        <end position="511"/>
    </location>
</feature>